<protein>
    <recommendedName>
        <fullName evidence="3">Intradiol ring-cleavage dioxygenases domain-containing protein</fullName>
    </recommendedName>
</protein>
<evidence type="ECO:0000313" key="5">
    <source>
        <dbReference type="Proteomes" id="UP000294003"/>
    </source>
</evidence>
<dbReference type="InterPro" id="IPR000627">
    <property type="entry name" value="Intradiol_dOase_C"/>
</dbReference>
<dbReference type="PANTHER" id="PTHR34315:SF1">
    <property type="entry name" value="INTRADIOL RING-CLEAVAGE DIOXYGENASES DOMAIN-CONTAINING PROTEIN-RELATED"/>
    <property type="match status" value="1"/>
</dbReference>
<feature type="compositionally biased region" description="Basic and acidic residues" evidence="1">
    <location>
        <begin position="26"/>
        <end position="39"/>
    </location>
</feature>
<keyword evidence="5" id="KW-1185">Reference proteome</keyword>
<feature type="region of interest" description="Disordered" evidence="1">
    <location>
        <begin position="24"/>
        <end position="45"/>
    </location>
</feature>
<gene>
    <name evidence="4" type="ORF">DL762_008852</name>
</gene>
<organism evidence="4 5">
    <name type="scientific">Monosporascus cannonballus</name>
    <dbReference type="NCBI Taxonomy" id="155416"/>
    <lineage>
        <taxon>Eukaryota</taxon>
        <taxon>Fungi</taxon>
        <taxon>Dikarya</taxon>
        <taxon>Ascomycota</taxon>
        <taxon>Pezizomycotina</taxon>
        <taxon>Sordariomycetes</taxon>
        <taxon>Xylariomycetidae</taxon>
        <taxon>Xylariales</taxon>
        <taxon>Xylariales incertae sedis</taxon>
        <taxon>Monosporascus</taxon>
    </lineage>
</organism>
<dbReference type="CDD" id="cd03457">
    <property type="entry name" value="intradiol_dioxygenase_like"/>
    <property type="match status" value="1"/>
</dbReference>
<proteinExistence type="predicted"/>
<dbReference type="InterPro" id="IPR015889">
    <property type="entry name" value="Intradiol_dOase_core"/>
</dbReference>
<dbReference type="PANTHER" id="PTHR34315">
    <property type="match status" value="1"/>
</dbReference>
<dbReference type="Gene3D" id="2.60.130.10">
    <property type="entry name" value="Aromatic compound dioxygenase"/>
    <property type="match status" value="1"/>
</dbReference>
<feature type="chain" id="PRO_5045227265" description="Intradiol ring-cleavage dioxygenases domain-containing protein" evidence="2">
    <location>
        <begin position="24"/>
        <end position="394"/>
    </location>
</feature>
<reference evidence="4 5" key="1">
    <citation type="submission" date="2018-06" db="EMBL/GenBank/DDBJ databases">
        <title>Complete Genomes of Monosporascus.</title>
        <authorList>
            <person name="Robinson A.J."/>
            <person name="Natvig D.O."/>
        </authorList>
    </citation>
    <scope>NUCLEOTIDE SEQUENCE [LARGE SCALE GENOMIC DNA]</scope>
    <source>
        <strain evidence="4 5">CBS 609.92</strain>
    </source>
</reference>
<feature type="domain" description="Intradiol ring-cleavage dioxygenases" evidence="3">
    <location>
        <begin position="148"/>
        <end position="232"/>
    </location>
</feature>
<evidence type="ECO:0000259" key="3">
    <source>
        <dbReference type="Pfam" id="PF00775"/>
    </source>
</evidence>
<feature type="signal peptide" evidence="2">
    <location>
        <begin position="1"/>
        <end position="23"/>
    </location>
</feature>
<dbReference type="SUPFAM" id="SSF49482">
    <property type="entry name" value="Aromatic compound dioxygenase"/>
    <property type="match status" value="1"/>
</dbReference>
<accession>A0ABY0GZM0</accession>
<evidence type="ECO:0000313" key="4">
    <source>
        <dbReference type="EMBL" id="RYO78140.1"/>
    </source>
</evidence>
<evidence type="ECO:0000256" key="1">
    <source>
        <dbReference type="SAM" id="MobiDB-lite"/>
    </source>
</evidence>
<dbReference type="Pfam" id="PF00775">
    <property type="entry name" value="Dioxygenase_C"/>
    <property type="match status" value="1"/>
</dbReference>
<dbReference type="Proteomes" id="UP000294003">
    <property type="component" value="Unassembled WGS sequence"/>
</dbReference>
<comment type="caution">
    <text evidence="4">The sequence shown here is derived from an EMBL/GenBank/DDBJ whole genome shotgun (WGS) entry which is preliminary data.</text>
</comment>
<dbReference type="EMBL" id="QJNS01000405">
    <property type="protein sequence ID" value="RYO78140.1"/>
    <property type="molecule type" value="Genomic_DNA"/>
</dbReference>
<keyword evidence="2" id="KW-0732">Signal</keyword>
<name>A0ABY0GZM0_9PEZI</name>
<evidence type="ECO:0000256" key="2">
    <source>
        <dbReference type="SAM" id="SignalP"/>
    </source>
</evidence>
<sequence length="394" mass="43533">MVTVKSMTTGVVVLASLLGAALAHPGETHTSEKRKRDLQAGHIASQHAKRVVAECRRSSTGQAMAKRAAMRRAVRAQELREKRGLEYAGMKTKRDQAALDSWMKTCHHREDVDFGLDTPLETIFGSNATLGLAPETTIGPYWVSGEYIRQDVVEDEPGIPVRLDLQFIDVTNCQPVPDMLIDIWHANALGVYSGVSAGAGLNTTFLRGVQITDDQGVVEFDTLFPGHYEGRVNHIHVTSNRGGRIRENGTYIGGTVNHIGQIYFDQELINMVENMNPYLSNDMKLTINVQDFLAAQQASREYDPFLDYVMLSEDPADGLLMWMTLGINGAADYNNRVMAGAHYYEGGGVEVPPPFPVPTGGFPMPPPPTPTSKPFWGPCMKKRELELEEEWSKA</sequence>